<dbReference type="InterPro" id="IPR022457">
    <property type="entry name" value="Asp_Ala_antiprt"/>
</dbReference>
<feature type="transmembrane region" description="Helical" evidence="8">
    <location>
        <begin position="380"/>
        <end position="400"/>
    </location>
</feature>
<accession>A0A437UKT2</accession>
<dbReference type="RefSeq" id="WP_127978435.1">
    <property type="nucleotide sequence ID" value="NZ_JBPFKW010000224.1"/>
</dbReference>
<evidence type="ECO:0000256" key="6">
    <source>
        <dbReference type="ARBA" id="ARBA00022989"/>
    </source>
</evidence>
<evidence type="ECO:0000256" key="7">
    <source>
        <dbReference type="ARBA" id="ARBA00023136"/>
    </source>
</evidence>
<feature type="transmembrane region" description="Helical" evidence="8">
    <location>
        <begin position="6"/>
        <end position="28"/>
    </location>
</feature>
<dbReference type="EMBL" id="RYZS01000001">
    <property type="protein sequence ID" value="RVU94243.1"/>
    <property type="molecule type" value="Genomic_DNA"/>
</dbReference>
<dbReference type="NCBIfam" id="TIGR01625">
    <property type="entry name" value="YidE_YbjL_dupl"/>
    <property type="match status" value="1"/>
</dbReference>
<evidence type="ECO:0000259" key="9">
    <source>
        <dbReference type="Pfam" id="PF06826"/>
    </source>
</evidence>
<gene>
    <name evidence="10" type="primary">aspT</name>
    <name evidence="10" type="ORF">EK398_04975</name>
</gene>
<dbReference type="InterPro" id="IPR006512">
    <property type="entry name" value="YidE_YbjL"/>
</dbReference>
<feature type="transmembrane region" description="Helical" evidence="8">
    <location>
        <begin position="35"/>
        <end position="59"/>
    </location>
</feature>
<feature type="domain" description="YidE/YbjL duplication" evidence="9">
    <location>
        <begin position="383"/>
        <end position="551"/>
    </location>
</feature>
<feature type="transmembrane region" description="Helical" evidence="8">
    <location>
        <begin position="93"/>
        <end position="112"/>
    </location>
</feature>
<dbReference type="PANTHER" id="PTHR30445:SF9">
    <property type="match status" value="1"/>
</dbReference>
<dbReference type="NCBIfam" id="TIGR03802">
    <property type="entry name" value="Asp_Ala_antiprt"/>
    <property type="match status" value="1"/>
</dbReference>
<sequence>MWKEFSSFLIANPIISIFLALAGGYFIGKFKIKSFSLGSTVGVLLVGLLVGQLGIFTIAPILKSVFFDLFIFVVGYEVGPAFIQSLKSSGLKLVVQSVFFSVVGFGVAMILFKLFKLNAGEAAGIIAGSLTQSATIGTATSAINGLNISAAAKATMTSNVAIAYAVTYVFGTMGVTIFLKNIAPVLLRVNLKEETKKMVESLDTGSDDRNVSPLLSNMSTRSFQILQIPKKNLTISRFEKDFHDKVIVQQVFSKHKPQTFDSHTVLKKGQVLTVLGDSEELWKVMQAGVYYKEVFDDAYRKIPLRTVELMLTNVFNHHALSTLIDENIVVIDATRDGKKIEDLSTLTPGDRLTIAGPDRSVKKVLPTLGYAVDNSSETDVTFMSIGIVLGILIGTLVLTIGGIPLTLGAGGGALFSGIFFGWYQNKKAYLGNIPSATRWFLKSVGLNLFIAAVGLEAGSQFVKALGSMGIQVLLIGAVISILPHVITLFFSKYVLKLNAIDNIGSLTGAGTINAVLNAVSEETQSSVFSISFTPAYAIGNVLLTIMGPLVVALLG</sequence>
<evidence type="ECO:0000256" key="5">
    <source>
        <dbReference type="ARBA" id="ARBA00022692"/>
    </source>
</evidence>
<evidence type="ECO:0000256" key="8">
    <source>
        <dbReference type="SAM" id="Phobius"/>
    </source>
</evidence>
<keyword evidence="4" id="KW-1003">Cell membrane</keyword>
<name>A0A437UKT2_ENTAV</name>
<dbReference type="InterPro" id="IPR050144">
    <property type="entry name" value="AAE_transporter"/>
</dbReference>
<evidence type="ECO:0000313" key="10">
    <source>
        <dbReference type="EMBL" id="RVU94243.1"/>
    </source>
</evidence>
<feature type="transmembrane region" description="Helical" evidence="8">
    <location>
        <begin position="535"/>
        <end position="554"/>
    </location>
</feature>
<dbReference type="Pfam" id="PF06826">
    <property type="entry name" value="Asp-Al_Ex"/>
    <property type="match status" value="2"/>
</dbReference>
<evidence type="ECO:0000313" key="11">
    <source>
        <dbReference type="Proteomes" id="UP000288388"/>
    </source>
</evidence>
<evidence type="ECO:0000256" key="2">
    <source>
        <dbReference type="ARBA" id="ARBA00009854"/>
    </source>
</evidence>
<feature type="transmembrane region" description="Helical" evidence="8">
    <location>
        <begin position="444"/>
        <end position="462"/>
    </location>
</feature>
<protein>
    <submittedName>
        <fullName evidence="10">Aspartate-alanine antiporter</fullName>
    </submittedName>
</protein>
<proteinExistence type="inferred from homology"/>
<dbReference type="PANTHER" id="PTHR30445">
    <property type="entry name" value="K(+)_H(+) ANTIPORTER SUBUNIT KHTT"/>
    <property type="match status" value="1"/>
</dbReference>
<dbReference type="Proteomes" id="UP000288388">
    <property type="component" value="Unassembled WGS sequence"/>
</dbReference>
<organism evidence="10 11">
    <name type="scientific">Enterococcus avium</name>
    <name type="common">Streptococcus avium</name>
    <dbReference type="NCBI Taxonomy" id="33945"/>
    <lineage>
        <taxon>Bacteria</taxon>
        <taxon>Bacillati</taxon>
        <taxon>Bacillota</taxon>
        <taxon>Bacilli</taxon>
        <taxon>Lactobacillales</taxon>
        <taxon>Enterococcaceae</taxon>
        <taxon>Enterococcus</taxon>
    </lineage>
</organism>
<keyword evidence="7 8" id="KW-0472">Membrane</keyword>
<feature type="transmembrane region" description="Helical" evidence="8">
    <location>
        <begin position="468"/>
        <end position="490"/>
    </location>
</feature>
<feature type="transmembrane region" description="Helical" evidence="8">
    <location>
        <begin position="406"/>
        <end position="423"/>
    </location>
</feature>
<feature type="domain" description="YidE/YbjL duplication" evidence="9">
    <location>
        <begin position="17"/>
        <end position="182"/>
    </location>
</feature>
<keyword evidence="5 8" id="KW-0812">Transmembrane</keyword>
<comment type="subcellular location">
    <subcellularLocation>
        <location evidence="1">Cell membrane</location>
        <topology evidence="1">Multi-pass membrane protein</topology>
    </subcellularLocation>
</comment>
<evidence type="ECO:0000256" key="4">
    <source>
        <dbReference type="ARBA" id="ARBA00022475"/>
    </source>
</evidence>
<dbReference type="AlphaFoldDB" id="A0A437UKT2"/>
<reference evidence="10 11" key="1">
    <citation type="submission" date="2018-12" db="EMBL/GenBank/DDBJ databases">
        <title>A novel vanA-carrying plasmid in a clinical isolate of Enterococcus avium.</title>
        <authorList>
            <person name="Bernasconi O.J."/>
            <person name="Luzzaro F."/>
            <person name="Endimiani A."/>
        </authorList>
    </citation>
    <scope>NUCLEOTIDE SEQUENCE [LARGE SCALE GENOMIC DNA]</scope>
    <source>
        <strain evidence="10 11">LC0559/18</strain>
    </source>
</reference>
<comment type="similarity">
    <text evidence="2">Belongs to the AAE transporter (TC 2.A.81) family.</text>
</comment>
<dbReference type="GO" id="GO:0022857">
    <property type="term" value="F:transmembrane transporter activity"/>
    <property type="evidence" value="ECO:0007669"/>
    <property type="project" value="InterPro"/>
</dbReference>
<keyword evidence="3" id="KW-0813">Transport</keyword>
<feature type="transmembrane region" description="Helical" evidence="8">
    <location>
        <begin position="65"/>
        <end position="86"/>
    </location>
</feature>
<feature type="transmembrane region" description="Helical" evidence="8">
    <location>
        <begin position="161"/>
        <end position="179"/>
    </location>
</feature>
<keyword evidence="6 8" id="KW-1133">Transmembrane helix</keyword>
<evidence type="ECO:0000256" key="1">
    <source>
        <dbReference type="ARBA" id="ARBA00004651"/>
    </source>
</evidence>
<comment type="caution">
    <text evidence="10">The sequence shown here is derived from an EMBL/GenBank/DDBJ whole genome shotgun (WGS) entry which is preliminary data.</text>
</comment>
<evidence type="ECO:0000256" key="3">
    <source>
        <dbReference type="ARBA" id="ARBA00022448"/>
    </source>
</evidence>
<dbReference type="GO" id="GO:0005886">
    <property type="term" value="C:plasma membrane"/>
    <property type="evidence" value="ECO:0007669"/>
    <property type="project" value="UniProtKB-SubCell"/>
</dbReference>